<sequence length="136" mass="14934">METSKPTPEPKDQPRSEPQPRPQQTASFKDYRRVFSYASKWDLVAYAAGGLASVGAGVTLPLMNVVFGKLVGNASDFAPQTEADREHFRQRLSQLSLYMFALFIARFGLDYINKVDPSLSSATSTQQLIIASSVSA</sequence>
<dbReference type="AlphaFoldDB" id="A0A2C5XV81"/>
<dbReference type="SUPFAM" id="SSF90123">
    <property type="entry name" value="ABC transporter transmembrane region"/>
    <property type="match status" value="1"/>
</dbReference>
<feature type="region of interest" description="Disordered" evidence="4">
    <location>
        <begin position="1"/>
        <end position="26"/>
    </location>
</feature>
<accession>A0A2C5XV81</accession>
<gene>
    <name evidence="6" type="ORF">CDD80_2199</name>
</gene>
<keyword evidence="2 5" id="KW-1133">Transmembrane helix</keyword>
<dbReference type="GO" id="GO:0005524">
    <property type="term" value="F:ATP binding"/>
    <property type="evidence" value="ECO:0007669"/>
    <property type="project" value="InterPro"/>
</dbReference>
<proteinExistence type="predicted"/>
<evidence type="ECO:0000256" key="4">
    <source>
        <dbReference type="SAM" id="MobiDB-lite"/>
    </source>
</evidence>
<comment type="caution">
    <text evidence="6">The sequence shown here is derived from an EMBL/GenBank/DDBJ whole genome shotgun (WGS) entry which is preliminary data.</text>
</comment>
<name>A0A2C5XV81_9HYPO</name>
<dbReference type="Gene3D" id="1.20.1560.10">
    <property type="entry name" value="ABC transporter type 1, transmembrane domain"/>
    <property type="match status" value="1"/>
</dbReference>
<reference evidence="6 7" key="1">
    <citation type="submission" date="2017-06" db="EMBL/GenBank/DDBJ databases">
        <title>Ant-infecting Ophiocordyceps genomes reveal a high diversity of potential behavioral manipulation genes and a possible major role for enterotoxins.</title>
        <authorList>
            <person name="De Bekker C."/>
            <person name="Evans H.C."/>
            <person name="Brachmann A."/>
            <person name="Hughes D.P."/>
        </authorList>
    </citation>
    <scope>NUCLEOTIDE SEQUENCE [LARGE SCALE GENOMIC DNA]</scope>
    <source>
        <strain evidence="6 7">Map16</strain>
    </source>
</reference>
<evidence type="ECO:0000256" key="3">
    <source>
        <dbReference type="ARBA" id="ARBA00023136"/>
    </source>
</evidence>
<protein>
    <recommendedName>
        <fullName evidence="8">ABC transmembrane type-1 domain-containing protein</fullName>
    </recommendedName>
</protein>
<evidence type="ECO:0000313" key="7">
    <source>
        <dbReference type="Proteomes" id="UP000226431"/>
    </source>
</evidence>
<dbReference type="GO" id="GO:0016020">
    <property type="term" value="C:membrane"/>
    <property type="evidence" value="ECO:0007669"/>
    <property type="project" value="InterPro"/>
</dbReference>
<dbReference type="Proteomes" id="UP000226431">
    <property type="component" value="Unassembled WGS sequence"/>
</dbReference>
<dbReference type="STRING" id="2004952.A0A2C5XV81"/>
<organism evidence="6 7">
    <name type="scientific">Ophiocordyceps camponoti-rufipedis</name>
    <dbReference type="NCBI Taxonomy" id="2004952"/>
    <lineage>
        <taxon>Eukaryota</taxon>
        <taxon>Fungi</taxon>
        <taxon>Dikarya</taxon>
        <taxon>Ascomycota</taxon>
        <taxon>Pezizomycotina</taxon>
        <taxon>Sordariomycetes</taxon>
        <taxon>Hypocreomycetidae</taxon>
        <taxon>Hypocreales</taxon>
        <taxon>Ophiocordycipitaceae</taxon>
        <taxon>Ophiocordyceps</taxon>
    </lineage>
</organism>
<keyword evidence="7" id="KW-1185">Reference proteome</keyword>
<evidence type="ECO:0000256" key="2">
    <source>
        <dbReference type="ARBA" id="ARBA00022989"/>
    </source>
</evidence>
<keyword evidence="3 5" id="KW-0472">Membrane</keyword>
<evidence type="ECO:0000313" key="6">
    <source>
        <dbReference type="EMBL" id="PHH58531.1"/>
    </source>
</evidence>
<feature type="transmembrane region" description="Helical" evidence="5">
    <location>
        <begin position="43"/>
        <end position="67"/>
    </location>
</feature>
<keyword evidence="1 5" id="KW-0812">Transmembrane</keyword>
<dbReference type="EMBL" id="NJES01002035">
    <property type="protein sequence ID" value="PHH58531.1"/>
    <property type="molecule type" value="Genomic_DNA"/>
</dbReference>
<evidence type="ECO:0000256" key="1">
    <source>
        <dbReference type="ARBA" id="ARBA00022692"/>
    </source>
</evidence>
<dbReference type="OrthoDB" id="5153907at2759"/>
<evidence type="ECO:0008006" key="8">
    <source>
        <dbReference type="Google" id="ProtNLM"/>
    </source>
</evidence>
<dbReference type="InterPro" id="IPR036640">
    <property type="entry name" value="ABC1_TM_sf"/>
</dbReference>
<evidence type="ECO:0000256" key="5">
    <source>
        <dbReference type="SAM" id="Phobius"/>
    </source>
</evidence>